<name>A0A931GTM8_9BACT</name>
<evidence type="ECO:0000259" key="3">
    <source>
        <dbReference type="Pfam" id="PF00534"/>
    </source>
</evidence>
<proteinExistence type="predicted"/>
<keyword evidence="2" id="KW-0472">Membrane</keyword>
<dbReference type="SUPFAM" id="SSF53756">
    <property type="entry name" value="UDP-Glycosyltransferase/glycogen phosphorylase"/>
    <property type="match status" value="1"/>
</dbReference>
<dbReference type="RefSeq" id="WP_196989767.1">
    <property type="nucleotide sequence ID" value="NZ_JADWYR010000001.1"/>
</dbReference>
<evidence type="ECO:0000256" key="1">
    <source>
        <dbReference type="ARBA" id="ARBA00022679"/>
    </source>
</evidence>
<dbReference type="EMBL" id="JADWYR010000001">
    <property type="protein sequence ID" value="MBG9375731.1"/>
    <property type="molecule type" value="Genomic_DNA"/>
</dbReference>
<dbReference type="InterPro" id="IPR001296">
    <property type="entry name" value="Glyco_trans_1"/>
</dbReference>
<dbReference type="Gene3D" id="3.40.50.2000">
    <property type="entry name" value="Glycogen Phosphorylase B"/>
    <property type="match status" value="2"/>
</dbReference>
<feature type="transmembrane region" description="Helical" evidence="2">
    <location>
        <begin position="60"/>
        <end position="84"/>
    </location>
</feature>
<dbReference type="PANTHER" id="PTHR46401:SF2">
    <property type="entry name" value="GLYCOSYLTRANSFERASE WBBK-RELATED"/>
    <property type="match status" value="1"/>
</dbReference>
<evidence type="ECO:0000259" key="4">
    <source>
        <dbReference type="Pfam" id="PF09314"/>
    </source>
</evidence>
<keyword evidence="2" id="KW-1133">Transmembrane helix</keyword>
<dbReference type="GO" id="GO:0009103">
    <property type="term" value="P:lipopolysaccharide biosynthetic process"/>
    <property type="evidence" value="ECO:0007669"/>
    <property type="project" value="TreeGrafter"/>
</dbReference>
<dbReference type="Proteomes" id="UP000628448">
    <property type="component" value="Unassembled WGS sequence"/>
</dbReference>
<evidence type="ECO:0000313" key="5">
    <source>
        <dbReference type="EMBL" id="MBG9375731.1"/>
    </source>
</evidence>
<protein>
    <submittedName>
        <fullName evidence="5">DUF1972 domain-containing protein</fullName>
    </submittedName>
</protein>
<sequence length="355" mass="40544">MVKVAIIGTVGIPAKYGGFETLAQQLVENLNKDDIKYTVYCSGTAYKKSNRLKNYKNASLIYLPVDANGAWSILYDLIAILHALRKNNTLLVLGVSGLIFLPAIKLLWKKKNFVVHIDGLEWKREKWNKLAKAFLKFSEKIAVNYADITIADNLAIREYITKEYKKDSALIEYGADHVNTPHTVVKENYAFGVCRIEPENNVHIVLEAFSQMPDKRLIMVGNWNNSQYGLALRQRFDGYSNITMLDPIYEQEKLDVLRNSCMLYMHGHSAGGTNPSLVEAMYMGLPVAAYDVVYNRYTMENKGFYFSGPEELRSVVITITPHTLQQNALDMKCIAHKRYRWAVIAKKYEQLFTTK</sequence>
<feature type="domain" description="Glycosyl transferase family 1" evidence="3">
    <location>
        <begin position="186"/>
        <end position="296"/>
    </location>
</feature>
<dbReference type="Pfam" id="PF00534">
    <property type="entry name" value="Glycos_transf_1"/>
    <property type="match status" value="1"/>
</dbReference>
<accession>A0A931GTM8</accession>
<feature type="domain" description="DUF1972" evidence="4">
    <location>
        <begin position="2"/>
        <end position="176"/>
    </location>
</feature>
<keyword evidence="6" id="KW-1185">Reference proteome</keyword>
<evidence type="ECO:0000256" key="2">
    <source>
        <dbReference type="SAM" id="Phobius"/>
    </source>
</evidence>
<gene>
    <name evidence="5" type="ORF">I5907_05765</name>
</gene>
<dbReference type="Pfam" id="PF09314">
    <property type="entry name" value="DUF1972"/>
    <property type="match status" value="1"/>
</dbReference>
<dbReference type="InterPro" id="IPR015393">
    <property type="entry name" value="DUF1972"/>
</dbReference>
<comment type="caution">
    <text evidence="5">The sequence shown here is derived from an EMBL/GenBank/DDBJ whole genome shotgun (WGS) entry which is preliminary data.</text>
</comment>
<evidence type="ECO:0000313" key="6">
    <source>
        <dbReference type="Proteomes" id="UP000628448"/>
    </source>
</evidence>
<dbReference type="PANTHER" id="PTHR46401">
    <property type="entry name" value="GLYCOSYLTRANSFERASE WBBK-RELATED"/>
    <property type="match status" value="1"/>
</dbReference>
<organism evidence="5 6">
    <name type="scientific">Panacibacter microcysteis</name>
    <dbReference type="NCBI Taxonomy" id="2793269"/>
    <lineage>
        <taxon>Bacteria</taxon>
        <taxon>Pseudomonadati</taxon>
        <taxon>Bacteroidota</taxon>
        <taxon>Chitinophagia</taxon>
        <taxon>Chitinophagales</taxon>
        <taxon>Chitinophagaceae</taxon>
        <taxon>Panacibacter</taxon>
    </lineage>
</organism>
<dbReference type="GO" id="GO:0016757">
    <property type="term" value="F:glycosyltransferase activity"/>
    <property type="evidence" value="ECO:0007669"/>
    <property type="project" value="InterPro"/>
</dbReference>
<feature type="transmembrane region" description="Helical" evidence="2">
    <location>
        <begin position="90"/>
        <end position="108"/>
    </location>
</feature>
<reference evidence="5" key="1">
    <citation type="submission" date="2020-11" db="EMBL/GenBank/DDBJ databases">
        <title>Bacterial whole genome sequence for Panacibacter sp. DH6.</title>
        <authorList>
            <person name="Le V."/>
            <person name="Ko S."/>
            <person name="Ahn C.-Y."/>
            <person name="Oh H.-M."/>
        </authorList>
    </citation>
    <scope>NUCLEOTIDE SEQUENCE</scope>
    <source>
        <strain evidence="5">DH6</strain>
    </source>
</reference>
<keyword evidence="2" id="KW-0812">Transmembrane</keyword>
<keyword evidence="1" id="KW-0808">Transferase</keyword>
<dbReference type="AlphaFoldDB" id="A0A931GTM8"/>